<dbReference type="AlphaFoldDB" id="A0A2T4U5V7"/>
<reference evidence="7 8" key="1">
    <citation type="submission" date="2018-03" db="EMBL/GenBank/DDBJ databases">
        <title>Alkalicoccus saliphilus sp. nov., isolated from a mineral pool.</title>
        <authorList>
            <person name="Zhao B."/>
        </authorList>
    </citation>
    <scope>NUCLEOTIDE SEQUENCE [LARGE SCALE GENOMIC DNA]</scope>
    <source>
        <strain evidence="7 8">6AG</strain>
    </source>
</reference>
<evidence type="ECO:0000313" key="8">
    <source>
        <dbReference type="Proteomes" id="UP000240509"/>
    </source>
</evidence>
<dbReference type="InterPro" id="IPR001360">
    <property type="entry name" value="Glyco_hydro_1"/>
</dbReference>
<keyword evidence="8" id="KW-1185">Reference proteome</keyword>
<dbReference type="InterPro" id="IPR033132">
    <property type="entry name" value="GH_1_N_CS"/>
</dbReference>
<dbReference type="EMBL" id="PZJJ01000014">
    <property type="protein sequence ID" value="PTL38783.1"/>
    <property type="molecule type" value="Genomic_DNA"/>
</dbReference>
<proteinExistence type="inferred from homology"/>
<dbReference type="GO" id="GO:0008422">
    <property type="term" value="F:beta-glucosidase activity"/>
    <property type="evidence" value="ECO:0007669"/>
    <property type="project" value="TreeGrafter"/>
</dbReference>
<dbReference type="PANTHER" id="PTHR10353">
    <property type="entry name" value="GLYCOSYL HYDROLASE"/>
    <property type="match status" value="1"/>
</dbReference>
<dbReference type="InterPro" id="IPR018120">
    <property type="entry name" value="Glyco_hydro_1_AS"/>
</dbReference>
<dbReference type="InterPro" id="IPR017853">
    <property type="entry name" value="GH"/>
</dbReference>
<dbReference type="RefSeq" id="WP_107585052.1">
    <property type="nucleotide sequence ID" value="NZ_PZJJ01000014.1"/>
</dbReference>
<dbReference type="PANTHER" id="PTHR10353:SF136">
    <property type="entry name" value="ARYL-PHOSPHO-BETA-D-GLUCOSIDASE BGLC"/>
    <property type="match status" value="1"/>
</dbReference>
<dbReference type="OrthoDB" id="9765195at2"/>
<accession>A0A2T4U5V7</accession>
<organism evidence="7 8">
    <name type="scientific">Alkalicoccus saliphilus</name>
    <dbReference type="NCBI Taxonomy" id="200989"/>
    <lineage>
        <taxon>Bacteria</taxon>
        <taxon>Bacillati</taxon>
        <taxon>Bacillota</taxon>
        <taxon>Bacilli</taxon>
        <taxon>Bacillales</taxon>
        <taxon>Bacillaceae</taxon>
        <taxon>Alkalicoccus</taxon>
    </lineage>
</organism>
<comment type="similarity">
    <text evidence="1 5">Belongs to the glycosyl hydrolase 1 family.</text>
</comment>
<dbReference type="PROSITE" id="PS00572">
    <property type="entry name" value="GLYCOSYL_HYDROL_F1_1"/>
    <property type="match status" value="1"/>
</dbReference>
<dbReference type="FunFam" id="3.20.20.80:FF:000004">
    <property type="entry name" value="Beta-glucosidase 6-phospho-beta-glucosidase"/>
    <property type="match status" value="1"/>
</dbReference>
<dbReference type="Gene3D" id="3.20.20.80">
    <property type="entry name" value="Glycosidases"/>
    <property type="match status" value="1"/>
</dbReference>
<evidence type="ECO:0000256" key="2">
    <source>
        <dbReference type="ARBA" id="ARBA00022801"/>
    </source>
</evidence>
<comment type="caution">
    <text evidence="7">The sequence shown here is derived from an EMBL/GenBank/DDBJ whole genome shotgun (WGS) entry which is preliminary data.</text>
</comment>
<dbReference type="Proteomes" id="UP000240509">
    <property type="component" value="Unassembled WGS sequence"/>
</dbReference>
<keyword evidence="2 6" id="KW-0378">Hydrolase</keyword>
<keyword evidence="3 6" id="KW-0326">Glycosidase</keyword>
<protein>
    <submittedName>
        <fullName evidence="7">Aryl-phospho-beta-D-glucosidase</fullName>
    </submittedName>
</protein>
<dbReference type="GO" id="GO:0005829">
    <property type="term" value="C:cytosol"/>
    <property type="evidence" value="ECO:0007669"/>
    <property type="project" value="TreeGrafter"/>
</dbReference>
<evidence type="ECO:0000256" key="6">
    <source>
        <dbReference type="RuleBase" id="RU004468"/>
    </source>
</evidence>
<evidence type="ECO:0000313" key="7">
    <source>
        <dbReference type="EMBL" id="PTL38783.1"/>
    </source>
</evidence>
<evidence type="ECO:0000256" key="1">
    <source>
        <dbReference type="ARBA" id="ARBA00010838"/>
    </source>
</evidence>
<dbReference type="PROSITE" id="PS00653">
    <property type="entry name" value="GLYCOSYL_HYDROL_F1_2"/>
    <property type="match status" value="1"/>
</dbReference>
<dbReference type="GO" id="GO:0016052">
    <property type="term" value="P:carbohydrate catabolic process"/>
    <property type="evidence" value="ECO:0007669"/>
    <property type="project" value="TreeGrafter"/>
</dbReference>
<dbReference type="PRINTS" id="PR00131">
    <property type="entry name" value="GLHYDRLASE1"/>
</dbReference>
<evidence type="ECO:0000256" key="4">
    <source>
        <dbReference type="PROSITE-ProRule" id="PRU10055"/>
    </source>
</evidence>
<gene>
    <name evidence="7" type="ORF">C6Y45_09635</name>
</gene>
<evidence type="ECO:0000256" key="3">
    <source>
        <dbReference type="ARBA" id="ARBA00023295"/>
    </source>
</evidence>
<evidence type="ECO:0000256" key="5">
    <source>
        <dbReference type="RuleBase" id="RU003690"/>
    </source>
</evidence>
<dbReference type="Pfam" id="PF00232">
    <property type="entry name" value="Glyco_hydro_1"/>
    <property type="match status" value="1"/>
</dbReference>
<name>A0A2T4U5V7_9BACI</name>
<dbReference type="SUPFAM" id="SSF51445">
    <property type="entry name" value="(Trans)glycosidases"/>
    <property type="match status" value="1"/>
</dbReference>
<sequence length="485" mass="55939">MHHEHKQPFPENFLWGSASAAYQIEGGWDQDGKGPSVWDVYTKQPGTTYMDTNGDIAVDHYNRMEEDVALMAEMGLKTYRFSIAWTRIYPEGRGEVNEAGLAFYERLIDLLLDNHIEPIITVYHWDLPQALMDEYGGWESRKIIDDFNDYCVTLFQRFGEKVKYWVTLNEQNVFIGLGYKVGLHPPGVKDEKRMHQANHIASLANAKAVESFRKYVPNGKVGPSFALSPVYPRTSHPEDVLAAENAEEMMNHWYMDVYVHGKYPEVIWAHLERKGTAPELQEGDLELLKQGAPDFMGINYYQSTTVERNPLDGVAEGKMNTTGKKGTSSDSGVPGLFKTCRNPDLTTTNWDWEIDPVGLRIGMRRIHNRYQLPILISENGLGEFDKLENGRIHDDYRIDYIASHLQQIQEALQDGVDVIGYCTWSFTDLLSWLNGYQKRYGFVYIDRDEKDVRNLRRIKKDSFYWYQDIIQSSGEKLQERVVNTD</sequence>
<feature type="active site" description="Nucleophile" evidence="4">
    <location>
        <position position="378"/>
    </location>
</feature>